<gene>
    <name evidence="2" type="ORF">IT779_36855</name>
</gene>
<dbReference type="EMBL" id="JADMLG010000032">
    <property type="protein sequence ID" value="MBH0781857.1"/>
    <property type="molecule type" value="Genomic_DNA"/>
</dbReference>
<protein>
    <submittedName>
        <fullName evidence="2">Cupin domain-containing protein</fullName>
    </submittedName>
</protein>
<dbReference type="SUPFAM" id="SSF51182">
    <property type="entry name" value="RmlC-like cupins"/>
    <property type="match status" value="1"/>
</dbReference>
<proteinExistence type="predicted"/>
<dbReference type="AlphaFoldDB" id="A0A931IHG5"/>
<dbReference type="Pfam" id="PF07883">
    <property type="entry name" value="Cupin_2"/>
    <property type="match status" value="1"/>
</dbReference>
<comment type="caution">
    <text evidence="2">The sequence shown here is derived from an EMBL/GenBank/DDBJ whole genome shotgun (WGS) entry which is preliminary data.</text>
</comment>
<dbReference type="InterPro" id="IPR014710">
    <property type="entry name" value="RmlC-like_jellyroll"/>
</dbReference>
<evidence type="ECO:0000313" key="2">
    <source>
        <dbReference type="EMBL" id="MBH0781857.1"/>
    </source>
</evidence>
<sequence>MPVIRHTETRRTETPNAVMTTLASPTQGAATLAMWRVEVDPGAAGPLHTIDTDQIWTVVDGTITVDLDGTELTASVGDTVVMPADLWRRISGGDTGFTAVVSAAAGALARTETGAEPILPPWIA</sequence>
<organism evidence="2 3">
    <name type="scientific">Nocardia bovistercoris</name>
    <dbReference type="NCBI Taxonomy" id="2785916"/>
    <lineage>
        <taxon>Bacteria</taxon>
        <taxon>Bacillati</taxon>
        <taxon>Actinomycetota</taxon>
        <taxon>Actinomycetes</taxon>
        <taxon>Mycobacteriales</taxon>
        <taxon>Nocardiaceae</taxon>
        <taxon>Nocardia</taxon>
    </lineage>
</organism>
<name>A0A931IHG5_9NOCA</name>
<dbReference type="RefSeq" id="WP_196154136.1">
    <property type="nucleotide sequence ID" value="NZ_JADMLG010000032.1"/>
</dbReference>
<evidence type="ECO:0000313" key="3">
    <source>
        <dbReference type="Proteomes" id="UP000655751"/>
    </source>
</evidence>
<accession>A0A931IHG5</accession>
<reference evidence="2" key="1">
    <citation type="submission" date="2020-11" db="EMBL/GenBank/DDBJ databases">
        <title>Nocardia NEAU-351.nov., a novel actinomycete isolated from the cow dung.</title>
        <authorList>
            <person name="Zhang X."/>
        </authorList>
    </citation>
    <scope>NUCLEOTIDE SEQUENCE</scope>
    <source>
        <strain evidence="2">NEAU-351</strain>
    </source>
</reference>
<dbReference type="InterPro" id="IPR013096">
    <property type="entry name" value="Cupin_2"/>
</dbReference>
<dbReference type="Proteomes" id="UP000655751">
    <property type="component" value="Unassembled WGS sequence"/>
</dbReference>
<evidence type="ECO:0000259" key="1">
    <source>
        <dbReference type="Pfam" id="PF07883"/>
    </source>
</evidence>
<dbReference type="InterPro" id="IPR011051">
    <property type="entry name" value="RmlC_Cupin_sf"/>
</dbReference>
<feature type="domain" description="Cupin type-2" evidence="1">
    <location>
        <begin position="36"/>
        <end position="90"/>
    </location>
</feature>
<dbReference type="Gene3D" id="2.60.120.10">
    <property type="entry name" value="Jelly Rolls"/>
    <property type="match status" value="1"/>
</dbReference>
<keyword evidence="3" id="KW-1185">Reference proteome</keyword>